<protein>
    <recommendedName>
        <fullName evidence="1">CBS domain-containing protein</fullName>
    </recommendedName>
</protein>
<gene>
    <name evidence="2" type="ORF">GCM10008013_38100</name>
</gene>
<evidence type="ECO:0000259" key="1">
    <source>
        <dbReference type="Pfam" id="PF00571"/>
    </source>
</evidence>
<name>A0ABQ1YNY9_9BACL</name>
<dbReference type="Pfam" id="PF00571">
    <property type="entry name" value="CBS"/>
    <property type="match status" value="1"/>
</dbReference>
<dbReference type="Proteomes" id="UP000659344">
    <property type="component" value="Unassembled WGS sequence"/>
</dbReference>
<dbReference type="EMBL" id="BMFT01000002">
    <property type="protein sequence ID" value="GGH33179.1"/>
    <property type="molecule type" value="Genomic_DNA"/>
</dbReference>
<organism evidence="2 3">
    <name type="scientific">Paenibacillus segetis</name>
    <dbReference type="NCBI Taxonomy" id="1325360"/>
    <lineage>
        <taxon>Bacteria</taxon>
        <taxon>Bacillati</taxon>
        <taxon>Bacillota</taxon>
        <taxon>Bacilli</taxon>
        <taxon>Bacillales</taxon>
        <taxon>Paenibacillaceae</taxon>
        <taxon>Paenibacillus</taxon>
    </lineage>
</organism>
<keyword evidence="3" id="KW-1185">Reference proteome</keyword>
<dbReference type="Gene3D" id="3.10.580.10">
    <property type="entry name" value="CBS-domain"/>
    <property type="match status" value="1"/>
</dbReference>
<accession>A0ABQ1YNY9</accession>
<dbReference type="RefSeq" id="WP_188541420.1">
    <property type="nucleotide sequence ID" value="NZ_BMFT01000002.1"/>
</dbReference>
<proteinExistence type="predicted"/>
<feature type="domain" description="CBS" evidence="1">
    <location>
        <begin position="95"/>
        <end position="148"/>
    </location>
</feature>
<sequence length="150" mass="16666">MVTTLLAELPARSKPFYCHSNDSKSLIGEGIQSAPSISLSLTCRETIRVMFSYPESPCIVVCDKKNHPVGLIMCERFYLRICSRAGMDSFYNDPISKLMTHNFLSADINDSLTQIKAAAYNRPPGMRNDCIVVTDNGKFVGIVQTSDLNH</sequence>
<reference evidence="3" key="1">
    <citation type="journal article" date="2019" name="Int. J. Syst. Evol. Microbiol.">
        <title>The Global Catalogue of Microorganisms (GCM) 10K type strain sequencing project: providing services to taxonomists for standard genome sequencing and annotation.</title>
        <authorList>
            <consortium name="The Broad Institute Genomics Platform"/>
            <consortium name="The Broad Institute Genome Sequencing Center for Infectious Disease"/>
            <person name="Wu L."/>
            <person name="Ma J."/>
        </authorList>
    </citation>
    <scope>NUCLEOTIDE SEQUENCE [LARGE SCALE GENOMIC DNA]</scope>
    <source>
        <strain evidence="3">CGMCC 1.12769</strain>
    </source>
</reference>
<dbReference type="SUPFAM" id="SSF54631">
    <property type="entry name" value="CBS-domain pair"/>
    <property type="match status" value="1"/>
</dbReference>
<comment type="caution">
    <text evidence="2">The sequence shown here is derived from an EMBL/GenBank/DDBJ whole genome shotgun (WGS) entry which is preliminary data.</text>
</comment>
<evidence type="ECO:0000313" key="3">
    <source>
        <dbReference type="Proteomes" id="UP000659344"/>
    </source>
</evidence>
<evidence type="ECO:0000313" key="2">
    <source>
        <dbReference type="EMBL" id="GGH33179.1"/>
    </source>
</evidence>
<dbReference type="InterPro" id="IPR000644">
    <property type="entry name" value="CBS_dom"/>
</dbReference>
<dbReference type="InterPro" id="IPR046342">
    <property type="entry name" value="CBS_dom_sf"/>
</dbReference>